<feature type="domain" description="C2H2-type" evidence="3">
    <location>
        <begin position="295"/>
        <end position="327"/>
    </location>
</feature>
<evidence type="ECO:0000259" key="3">
    <source>
        <dbReference type="PROSITE" id="PS50157"/>
    </source>
</evidence>
<dbReference type="InterPro" id="IPR036236">
    <property type="entry name" value="Znf_C2H2_sf"/>
</dbReference>
<accession>A0A9P7A338</accession>
<keyword evidence="1" id="KW-0479">Metal-binding</keyword>
<evidence type="ECO:0000256" key="2">
    <source>
        <dbReference type="SAM" id="MobiDB-lite"/>
    </source>
</evidence>
<feature type="compositionally biased region" description="Polar residues" evidence="2">
    <location>
        <begin position="24"/>
        <end position="36"/>
    </location>
</feature>
<evidence type="ECO:0000313" key="4">
    <source>
        <dbReference type="EMBL" id="KAG1781584.1"/>
    </source>
</evidence>
<feature type="region of interest" description="Disordered" evidence="2">
    <location>
        <begin position="1"/>
        <end position="40"/>
    </location>
</feature>
<reference evidence="4" key="1">
    <citation type="journal article" date="2020" name="New Phytol.">
        <title>Comparative genomics reveals dynamic genome evolution in host specialist ectomycorrhizal fungi.</title>
        <authorList>
            <person name="Lofgren L.A."/>
            <person name="Nguyen N.H."/>
            <person name="Vilgalys R."/>
            <person name="Ruytinx J."/>
            <person name="Liao H.L."/>
            <person name="Branco S."/>
            <person name="Kuo A."/>
            <person name="LaButti K."/>
            <person name="Lipzen A."/>
            <person name="Andreopoulos W."/>
            <person name="Pangilinan J."/>
            <person name="Riley R."/>
            <person name="Hundley H."/>
            <person name="Na H."/>
            <person name="Barry K."/>
            <person name="Grigoriev I.V."/>
            <person name="Stajich J.E."/>
            <person name="Kennedy P.G."/>
        </authorList>
    </citation>
    <scope>NUCLEOTIDE SEQUENCE</scope>
    <source>
        <strain evidence="4">DOB743</strain>
    </source>
</reference>
<dbReference type="InterPro" id="IPR013087">
    <property type="entry name" value="Znf_C2H2_type"/>
</dbReference>
<organism evidence="4 5">
    <name type="scientific">Suillus placidus</name>
    <dbReference type="NCBI Taxonomy" id="48579"/>
    <lineage>
        <taxon>Eukaryota</taxon>
        <taxon>Fungi</taxon>
        <taxon>Dikarya</taxon>
        <taxon>Basidiomycota</taxon>
        <taxon>Agaricomycotina</taxon>
        <taxon>Agaricomycetes</taxon>
        <taxon>Agaricomycetidae</taxon>
        <taxon>Boletales</taxon>
        <taxon>Suillineae</taxon>
        <taxon>Suillaceae</taxon>
        <taxon>Suillus</taxon>
    </lineage>
</organism>
<keyword evidence="5" id="KW-1185">Reference proteome</keyword>
<keyword evidence="1" id="KW-0863">Zinc-finger</keyword>
<keyword evidence="1" id="KW-0862">Zinc</keyword>
<dbReference type="SUPFAM" id="SSF57667">
    <property type="entry name" value="beta-beta-alpha zinc fingers"/>
    <property type="match status" value="1"/>
</dbReference>
<dbReference type="EMBL" id="JABBWD010000005">
    <property type="protein sequence ID" value="KAG1781584.1"/>
    <property type="molecule type" value="Genomic_DNA"/>
</dbReference>
<dbReference type="Gene3D" id="3.30.160.60">
    <property type="entry name" value="Classic Zinc Finger"/>
    <property type="match status" value="1"/>
</dbReference>
<feature type="compositionally biased region" description="Low complexity" evidence="2">
    <location>
        <begin position="96"/>
        <end position="111"/>
    </location>
</feature>
<proteinExistence type="predicted"/>
<feature type="compositionally biased region" description="Polar residues" evidence="2">
    <location>
        <begin position="128"/>
        <end position="138"/>
    </location>
</feature>
<name>A0A9P7A338_9AGAM</name>
<comment type="caution">
    <text evidence="4">The sequence shown here is derived from an EMBL/GenBank/DDBJ whole genome shotgun (WGS) entry which is preliminary data.</text>
</comment>
<dbReference type="Proteomes" id="UP000714275">
    <property type="component" value="Unassembled WGS sequence"/>
</dbReference>
<dbReference type="PROSITE" id="PS50157">
    <property type="entry name" value="ZINC_FINGER_C2H2_2"/>
    <property type="match status" value="1"/>
</dbReference>
<evidence type="ECO:0000313" key="5">
    <source>
        <dbReference type="Proteomes" id="UP000714275"/>
    </source>
</evidence>
<gene>
    <name evidence="4" type="ORF">EV702DRAFT_595177</name>
</gene>
<dbReference type="GO" id="GO:0008270">
    <property type="term" value="F:zinc ion binding"/>
    <property type="evidence" value="ECO:0007669"/>
    <property type="project" value="UniProtKB-KW"/>
</dbReference>
<protein>
    <recommendedName>
        <fullName evidence="3">C2H2-type domain-containing protein</fullName>
    </recommendedName>
</protein>
<dbReference type="OrthoDB" id="6910977at2759"/>
<sequence>MDPNQYYSPQPSAVPQGSLEGHAWSQSADDGSSHANGPNFAENYYPTVVDLELWIAGDPRAYDPKVPSSQGQNAHLQNTMTDADTFMPDSDATMYLSDGSSLEPSSSAPDGMACAKPPKRKSRHTVQSEEGSTSSSLPPITRKRRCLDDEDDEIREGKFGFYRLADASAVVMAMPVHDPKPVDISSRRTHDALGKLLRTRRFGAMELDDSYAKRSVKITNELPTGMTCVRACDWTDQPCGLFVEMNKARIVHHLLFWHGVKFNDTTSCKFENCSRSEAMLNLGRHIEGVHYTTSYECPYCGKRWSRSDSLDRHQEKCEPLLDSKARAKKGCRNFSRQDPKKLVYGYIVPARNAT</sequence>
<feature type="region of interest" description="Disordered" evidence="2">
    <location>
        <begin position="82"/>
        <end position="149"/>
    </location>
</feature>
<evidence type="ECO:0000256" key="1">
    <source>
        <dbReference type="PROSITE-ProRule" id="PRU00042"/>
    </source>
</evidence>
<feature type="compositionally biased region" description="Polar residues" evidence="2">
    <location>
        <begin position="1"/>
        <end position="15"/>
    </location>
</feature>
<dbReference type="AlphaFoldDB" id="A0A9P7A338"/>